<organism evidence="2 3">
    <name type="scientific">candidate division TA06 bacterium DG_24</name>
    <dbReference type="NCBI Taxonomy" id="1703770"/>
    <lineage>
        <taxon>Bacteria</taxon>
        <taxon>Bacteria division TA06</taxon>
    </lineage>
</organism>
<comment type="caution">
    <text evidence="2">The sequence shown here is derived from an EMBL/GenBank/DDBJ whole genome shotgun (WGS) entry which is preliminary data.</text>
</comment>
<accession>A0A0S7WT22</accession>
<protein>
    <submittedName>
        <fullName evidence="2">Uncharacterized protein</fullName>
    </submittedName>
</protein>
<evidence type="ECO:0000313" key="3">
    <source>
        <dbReference type="Proteomes" id="UP000052008"/>
    </source>
</evidence>
<evidence type="ECO:0000313" key="2">
    <source>
        <dbReference type="EMBL" id="KPJ52732.1"/>
    </source>
</evidence>
<dbReference type="EMBL" id="LIZS01000044">
    <property type="protein sequence ID" value="KPJ52732.1"/>
    <property type="molecule type" value="Genomic_DNA"/>
</dbReference>
<gene>
    <name evidence="2" type="ORF">AMJ39_07085</name>
</gene>
<reference evidence="2 3" key="1">
    <citation type="journal article" date="2015" name="Microbiome">
        <title>Genomic resolution of linkages in carbon, nitrogen, and sulfur cycling among widespread estuary sediment bacteria.</title>
        <authorList>
            <person name="Baker B.J."/>
            <person name="Lazar C.S."/>
            <person name="Teske A.P."/>
            <person name="Dick G.J."/>
        </authorList>
    </citation>
    <scope>NUCLEOTIDE SEQUENCE [LARGE SCALE GENOMIC DNA]</scope>
    <source>
        <strain evidence="2">DG_24</strain>
    </source>
</reference>
<dbReference type="AlphaFoldDB" id="A0A0S7WT22"/>
<dbReference type="Proteomes" id="UP000052008">
    <property type="component" value="Unassembled WGS sequence"/>
</dbReference>
<feature type="region of interest" description="Disordered" evidence="1">
    <location>
        <begin position="1"/>
        <end position="25"/>
    </location>
</feature>
<name>A0A0S7WT22_UNCT6</name>
<evidence type="ECO:0000256" key="1">
    <source>
        <dbReference type="SAM" id="MobiDB-lite"/>
    </source>
</evidence>
<proteinExistence type="predicted"/>
<sequence>MLQLPLGYAGGARKPRGAVKAPRPSERGLVTRHLLQRARPMAAKLPEGDTMYLSDPKSTENPA</sequence>